<dbReference type="InterPro" id="IPR023631">
    <property type="entry name" value="Amidase_dom"/>
</dbReference>
<dbReference type="EMBL" id="HBDY01004982">
    <property type="protein sequence ID" value="CAD8233466.1"/>
    <property type="molecule type" value="Transcribed_RNA"/>
</dbReference>
<sequence length="151" mass="17191">MLFQRAIVMPIISVPKWSVVYFILTLNEHPLYFTLFHFTKVQQVVAFDLASKLKTYDALLTPAAPTAAYCLENKVKDPLSMFSGDMLTVNVNLSGLPAIVVRSGLMEVENECLPFGLQFIGRPFREDDLLKIAHEFELCTWNALNDSWSFR</sequence>
<dbReference type="SUPFAM" id="SSF75304">
    <property type="entry name" value="Amidase signature (AS) enzymes"/>
    <property type="match status" value="1"/>
</dbReference>
<proteinExistence type="predicted"/>
<gene>
    <name evidence="2" type="ORF">MPUS1402_LOCUS3792</name>
    <name evidence="3" type="ORF">MPUS1402_LOCUS3795</name>
</gene>
<reference evidence="3" key="1">
    <citation type="submission" date="2021-01" db="EMBL/GenBank/DDBJ databases">
        <authorList>
            <person name="Corre E."/>
            <person name="Pelletier E."/>
            <person name="Niang G."/>
            <person name="Scheremetjew M."/>
            <person name="Finn R."/>
            <person name="Kale V."/>
            <person name="Holt S."/>
            <person name="Cochrane G."/>
            <person name="Meng A."/>
            <person name="Brown T."/>
            <person name="Cohen L."/>
        </authorList>
    </citation>
    <scope>NUCLEOTIDE SEQUENCE</scope>
    <source>
        <strain evidence="3">RCC1614</strain>
    </source>
</reference>
<dbReference type="InterPro" id="IPR036928">
    <property type="entry name" value="AS_sf"/>
</dbReference>
<dbReference type="PANTHER" id="PTHR11895:SF7">
    <property type="entry name" value="GLUTAMYL-TRNA(GLN) AMIDOTRANSFERASE SUBUNIT A, MITOCHONDRIAL"/>
    <property type="match status" value="1"/>
</dbReference>
<dbReference type="GO" id="GO:0050567">
    <property type="term" value="F:glutaminyl-tRNA synthase (glutamine-hydrolyzing) activity"/>
    <property type="evidence" value="ECO:0007669"/>
    <property type="project" value="TreeGrafter"/>
</dbReference>
<evidence type="ECO:0000313" key="3">
    <source>
        <dbReference type="EMBL" id="CAD8233472.1"/>
    </source>
</evidence>
<dbReference type="Gene3D" id="3.90.1300.10">
    <property type="entry name" value="Amidase signature (AS) domain"/>
    <property type="match status" value="1"/>
</dbReference>
<dbReference type="PANTHER" id="PTHR11895">
    <property type="entry name" value="TRANSAMIDASE"/>
    <property type="match status" value="1"/>
</dbReference>
<dbReference type="Pfam" id="PF01425">
    <property type="entry name" value="Amidase"/>
    <property type="match status" value="1"/>
</dbReference>
<feature type="domain" description="Amidase" evidence="1">
    <location>
        <begin position="40"/>
        <end position="130"/>
    </location>
</feature>
<dbReference type="InterPro" id="IPR000120">
    <property type="entry name" value="Amidase"/>
</dbReference>
<evidence type="ECO:0000259" key="1">
    <source>
        <dbReference type="Pfam" id="PF01425"/>
    </source>
</evidence>
<protein>
    <recommendedName>
        <fullName evidence="1">Amidase domain-containing protein</fullName>
    </recommendedName>
</protein>
<dbReference type="EMBL" id="HBDY01004985">
    <property type="protein sequence ID" value="CAD8233472.1"/>
    <property type="molecule type" value="Transcribed_RNA"/>
</dbReference>
<dbReference type="AlphaFoldDB" id="A0A6U0GLD8"/>
<name>A0A6U0GLD8_MICPS</name>
<organism evidence="3">
    <name type="scientific">Micromonas pusilla</name>
    <name type="common">Picoplanktonic green alga</name>
    <name type="synonym">Chromulina pusilla</name>
    <dbReference type="NCBI Taxonomy" id="38833"/>
    <lineage>
        <taxon>Eukaryota</taxon>
        <taxon>Viridiplantae</taxon>
        <taxon>Chlorophyta</taxon>
        <taxon>Mamiellophyceae</taxon>
        <taxon>Mamiellales</taxon>
        <taxon>Mamiellaceae</taxon>
        <taxon>Micromonas</taxon>
    </lineage>
</organism>
<evidence type="ECO:0000313" key="2">
    <source>
        <dbReference type="EMBL" id="CAD8233466.1"/>
    </source>
</evidence>
<accession>A0A6U0GLD8</accession>